<dbReference type="EMBL" id="GHBP01000102">
    <property type="protein sequence ID" value="NDJ92133.1"/>
    <property type="molecule type" value="Transcribed_RNA"/>
</dbReference>
<reference evidence="6" key="1">
    <citation type="submission" date="2018-11" db="EMBL/GenBank/DDBJ databases">
        <title>Henneguya salminicola genome and transcriptome.</title>
        <authorList>
            <person name="Yahalomi D."/>
            <person name="Atkinson S.D."/>
            <person name="Neuhof M."/>
            <person name="Chang E.S."/>
            <person name="Philippe H."/>
            <person name="Cartwright P."/>
            <person name="Bartholomew J.L."/>
            <person name="Huchon D."/>
        </authorList>
    </citation>
    <scope>NUCLEOTIDE SEQUENCE</scope>
    <source>
        <strain evidence="6">Hz1</strain>
        <tissue evidence="6">Whole</tissue>
    </source>
</reference>
<dbReference type="GO" id="GO:0032259">
    <property type="term" value="P:methylation"/>
    <property type="evidence" value="ECO:0007669"/>
    <property type="project" value="UniProtKB-KW"/>
</dbReference>
<dbReference type="PROSITE" id="PS50280">
    <property type="entry name" value="SET"/>
    <property type="match status" value="1"/>
</dbReference>
<evidence type="ECO:0000256" key="3">
    <source>
        <dbReference type="ARBA" id="ARBA00022833"/>
    </source>
</evidence>
<dbReference type="SUPFAM" id="SSF57903">
    <property type="entry name" value="FYVE/PHD zinc finger"/>
    <property type="match status" value="1"/>
</dbReference>
<dbReference type="InterPro" id="IPR011011">
    <property type="entry name" value="Znf_FYVE_PHD"/>
</dbReference>
<keyword evidence="6" id="KW-0808">Transferase</keyword>
<protein>
    <submittedName>
        <fullName evidence="6">Histone-lysine N-methyltransferase set-9 (Trinotate prediction)</fullName>
    </submittedName>
</protein>
<dbReference type="PANTHER" id="PTHR46462">
    <property type="entry name" value="UPSET, ISOFORM A"/>
    <property type="match status" value="1"/>
</dbReference>
<feature type="domain" description="SET" evidence="5">
    <location>
        <begin position="217"/>
        <end position="339"/>
    </location>
</feature>
<dbReference type="InterPro" id="IPR046341">
    <property type="entry name" value="SET_dom_sf"/>
</dbReference>
<keyword evidence="3" id="KW-0862">Zinc</keyword>
<sequence>MKENDSVFGTVKTLDDQNKPDSLAHFDHDYGLSKNFKTTDQFPKNKFDLLGSPLREFIHPISSSSEESEWILRCDCQNKDKNESMMICCDNCNGWSHIACVGLDLQHLPVKYFCGVCQNENPESYKIIYNQNKPKSVFNKTVIPKIKHKYDKISSNESLSSHTSSTKSNPLIVNNIMEHDQSNKSPYECDCISKIISILNTENLNENSHIFDNLAKNKNCHSFTLKNGQKILKSSKIIEESKFICEIKGNLHILEDCILMQHNYNCFSSFIYTLKLSPYVILAIDARTSTHISRYIRRSCIPNAQLSCYINPETPQIVKTFLFSLEMIDKHKEITISVDRSKEYFIRFPSCSSKHHWQKYDYSSSLLCLCNFSTKTELESSKTTTNHQNKTTVCAVKEIKTVIKYHRNSVKKSAGVETKSSSPIIENMVAFIHFL</sequence>
<dbReference type="SMART" id="SM00249">
    <property type="entry name" value="PHD"/>
    <property type="match status" value="1"/>
</dbReference>
<dbReference type="Gene3D" id="2.170.270.10">
    <property type="entry name" value="SET domain"/>
    <property type="match status" value="1"/>
</dbReference>
<name>A0A6G3MDT1_HENSL</name>
<evidence type="ECO:0000256" key="2">
    <source>
        <dbReference type="ARBA" id="ARBA00022771"/>
    </source>
</evidence>
<keyword evidence="2" id="KW-0863">Zinc-finger</keyword>
<dbReference type="GO" id="GO:0008168">
    <property type="term" value="F:methyltransferase activity"/>
    <property type="evidence" value="ECO:0007669"/>
    <property type="project" value="UniProtKB-KW"/>
</dbReference>
<proteinExistence type="predicted"/>
<evidence type="ECO:0000256" key="1">
    <source>
        <dbReference type="ARBA" id="ARBA00022723"/>
    </source>
</evidence>
<dbReference type="GO" id="GO:0006325">
    <property type="term" value="P:chromatin organization"/>
    <property type="evidence" value="ECO:0007669"/>
    <property type="project" value="UniProtKB-KW"/>
</dbReference>
<dbReference type="InterPro" id="IPR001214">
    <property type="entry name" value="SET_dom"/>
</dbReference>
<evidence type="ECO:0000259" key="5">
    <source>
        <dbReference type="PROSITE" id="PS50280"/>
    </source>
</evidence>
<dbReference type="SUPFAM" id="SSF82199">
    <property type="entry name" value="SET domain"/>
    <property type="match status" value="1"/>
</dbReference>
<keyword evidence="4" id="KW-0156">Chromatin regulator</keyword>
<dbReference type="GO" id="GO:0006355">
    <property type="term" value="P:regulation of DNA-templated transcription"/>
    <property type="evidence" value="ECO:0007669"/>
    <property type="project" value="TreeGrafter"/>
</dbReference>
<dbReference type="InterPro" id="IPR013083">
    <property type="entry name" value="Znf_RING/FYVE/PHD"/>
</dbReference>
<dbReference type="GO" id="GO:0008270">
    <property type="term" value="F:zinc ion binding"/>
    <property type="evidence" value="ECO:0007669"/>
    <property type="project" value="UniProtKB-KW"/>
</dbReference>
<dbReference type="GO" id="GO:0034967">
    <property type="term" value="C:Set3 complex"/>
    <property type="evidence" value="ECO:0007669"/>
    <property type="project" value="TreeGrafter"/>
</dbReference>
<dbReference type="Pfam" id="PF20826">
    <property type="entry name" value="PHD_5"/>
    <property type="match status" value="1"/>
</dbReference>
<evidence type="ECO:0000256" key="4">
    <source>
        <dbReference type="ARBA" id="ARBA00022853"/>
    </source>
</evidence>
<keyword evidence="6" id="KW-0489">Methyltransferase</keyword>
<dbReference type="Gene3D" id="3.30.40.10">
    <property type="entry name" value="Zinc/RING finger domain, C3HC4 (zinc finger)"/>
    <property type="match status" value="1"/>
</dbReference>
<keyword evidence="1" id="KW-0479">Metal-binding</keyword>
<dbReference type="PANTHER" id="PTHR46462:SF3">
    <property type="entry name" value="UPSET, ISOFORM A"/>
    <property type="match status" value="1"/>
</dbReference>
<dbReference type="AlphaFoldDB" id="A0A6G3MDT1"/>
<dbReference type="InterPro" id="IPR001965">
    <property type="entry name" value="Znf_PHD"/>
</dbReference>
<organism evidence="6">
    <name type="scientific">Henneguya salminicola</name>
    <name type="common">Myxosporean</name>
    <dbReference type="NCBI Taxonomy" id="69463"/>
    <lineage>
        <taxon>Eukaryota</taxon>
        <taxon>Metazoa</taxon>
        <taxon>Cnidaria</taxon>
        <taxon>Myxozoa</taxon>
        <taxon>Myxosporea</taxon>
        <taxon>Bivalvulida</taxon>
        <taxon>Platysporina</taxon>
        <taxon>Myxobolidae</taxon>
        <taxon>Henneguya</taxon>
    </lineage>
</organism>
<accession>A0A6G3MDT1</accession>
<evidence type="ECO:0000313" key="6">
    <source>
        <dbReference type="EMBL" id="NDJ92133.1"/>
    </source>
</evidence>
<dbReference type="GO" id="GO:0070210">
    <property type="term" value="C:Rpd3L-Expanded complex"/>
    <property type="evidence" value="ECO:0007669"/>
    <property type="project" value="TreeGrafter"/>
</dbReference>